<comment type="caution">
    <text evidence="2">The sequence shown here is derived from an EMBL/GenBank/DDBJ whole genome shotgun (WGS) entry which is preliminary data.</text>
</comment>
<dbReference type="Proteomes" id="UP000317078">
    <property type="component" value="Unassembled WGS sequence"/>
</dbReference>
<keyword evidence="1" id="KW-0732">Signal</keyword>
<dbReference type="PROSITE" id="PS51257">
    <property type="entry name" value="PROKAR_LIPOPROTEIN"/>
    <property type="match status" value="1"/>
</dbReference>
<feature type="chain" id="PRO_5021251029" description="Lipoprotein" evidence="1">
    <location>
        <begin position="22"/>
        <end position="76"/>
    </location>
</feature>
<dbReference type="EMBL" id="RCZP01000006">
    <property type="protein sequence ID" value="TPG58102.1"/>
    <property type="molecule type" value="Genomic_DNA"/>
</dbReference>
<dbReference type="RefSeq" id="WP_140882479.1">
    <property type="nucleotide sequence ID" value="NZ_RCZP01000006.1"/>
</dbReference>
<protein>
    <recommendedName>
        <fullName evidence="4">Lipoprotein</fullName>
    </recommendedName>
</protein>
<gene>
    <name evidence="2" type="ORF">EAH89_09060</name>
</gene>
<keyword evidence="3" id="KW-1185">Reference proteome</keyword>
<organism evidence="2 3">
    <name type="scientific">Muricoccus nepalensis</name>
    <dbReference type="NCBI Taxonomy" id="1854500"/>
    <lineage>
        <taxon>Bacteria</taxon>
        <taxon>Pseudomonadati</taxon>
        <taxon>Pseudomonadota</taxon>
        <taxon>Alphaproteobacteria</taxon>
        <taxon>Acetobacterales</taxon>
        <taxon>Roseomonadaceae</taxon>
        <taxon>Muricoccus</taxon>
    </lineage>
</organism>
<proteinExistence type="predicted"/>
<evidence type="ECO:0000313" key="2">
    <source>
        <dbReference type="EMBL" id="TPG58102.1"/>
    </source>
</evidence>
<evidence type="ECO:0008006" key="4">
    <source>
        <dbReference type="Google" id="ProtNLM"/>
    </source>
</evidence>
<accession>A0A502G8Z3</accession>
<feature type="signal peptide" evidence="1">
    <location>
        <begin position="1"/>
        <end position="21"/>
    </location>
</feature>
<reference evidence="2 3" key="1">
    <citation type="journal article" date="2019" name="Environ. Microbiol.">
        <title>Species interactions and distinct microbial communities in high Arctic permafrost affected cryosols are associated with the CH4 and CO2 gas fluxes.</title>
        <authorList>
            <person name="Altshuler I."/>
            <person name="Hamel J."/>
            <person name="Turney S."/>
            <person name="Magnuson E."/>
            <person name="Levesque R."/>
            <person name="Greer C."/>
            <person name="Whyte L.G."/>
        </authorList>
    </citation>
    <scope>NUCLEOTIDE SEQUENCE [LARGE SCALE GENOMIC DNA]</scope>
    <source>
        <strain evidence="2 3">S9.3B</strain>
    </source>
</reference>
<sequence length="76" mass="7999">MTTRSRLLRALTLVVAGASLAGCVAYPAAPYYGGGYGYAAPSYRAYSYAAPVYGRGYGYGGYGYGHGGYGYGRGWR</sequence>
<evidence type="ECO:0000256" key="1">
    <source>
        <dbReference type="SAM" id="SignalP"/>
    </source>
</evidence>
<dbReference type="AlphaFoldDB" id="A0A502G8Z3"/>
<evidence type="ECO:0000313" key="3">
    <source>
        <dbReference type="Proteomes" id="UP000317078"/>
    </source>
</evidence>
<name>A0A502G8Z3_9PROT</name>